<feature type="compositionally biased region" description="Polar residues" evidence="6">
    <location>
        <begin position="1602"/>
        <end position="1612"/>
    </location>
</feature>
<feature type="compositionally biased region" description="Polar residues" evidence="6">
    <location>
        <begin position="1495"/>
        <end position="1519"/>
    </location>
</feature>
<evidence type="ECO:0000256" key="5">
    <source>
        <dbReference type="PIRSR" id="PIRSR605502-1"/>
    </source>
</evidence>
<keyword evidence="3" id="KW-0833">Ubl conjugation pathway</keyword>
<evidence type="ECO:0000256" key="2">
    <source>
        <dbReference type="ARBA" id="ARBA00010702"/>
    </source>
</evidence>
<proteinExistence type="inferred from homology"/>
<dbReference type="FunFam" id="1.10.238.200:FF:000001">
    <property type="entry name" value="DCN1-like protein"/>
    <property type="match status" value="1"/>
</dbReference>
<gene>
    <name evidence="8" type="primary">adprhl1</name>
    <name evidence="8" type="ORF">L345_00764</name>
</gene>
<dbReference type="GO" id="GO:0046872">
    <property type="term" value="F:metal ion binding"/>
    <property type="evidence" value="ECO:0007669"/>
    <property type="project" value="UniProtKB-KW"/>
</dbReference>
<feature type="non-terminal residue" evidence="8">
    <location>
        <position position="1"/>
    </location>
</feature>
<evidence type="ECO:0000313" key="9">
    <source>
        <dbReference type="Proteomes" id="UP000018936"/>
    </source>
</evidence>
<reference evidence="8 9" key="1">
    <citation type="journal article" date="2013" name="Proc. Natl. Acad. Sci. U.S.A.">
        <title>The king cobra genome reveals dynamic gene evolution and adaptation in the snake venom system.</title>
        <authorList>
            <person name="Vonk F.J."/>
            <person name="Casewell N.R."/>
            <person name="Henkel C.V."/>
            <person name="Heimberg A.M."/>
            <person name="Jansen H.J."/>
            <person name="McCleary R.J."/>
            <person name="Kerkkamp H.M."/>
            <person name="Vos R.A."/>
            <person name="Guerreiro I."/>
            <person name="Calvete J.J."/>
            <person name="Wuster W."/>
            <person name="Woods A.E."/>
            <person name="Logan J.M."/>
            <person name="Harrison R.A."/>
            <person name="Castoe T.A."/>
            <person name="de Koning A.P."/>
            <person name="Pollock D.D."/>
            <person name="Yandell M."/>
            <person name="Calderon D."/>
            <person name="Renjifo C."/>
            <person name="Currier R.B."/>
            <person name="Salgado D."/>
            <person name="Pla D."/>
            <person name="Sanz L."/>
            <person name="Hyder A.S."/>
            <person name="Ribeiro J.M."/>
            <person name="Arntzen J.W."/>
            <person name="van den Thillart G.E."/>
            <person name="Boetzer M."/>
            <person name="Pirovano W."/>
            <person name="Dirks R.P."/>
            <person name="Spaink H.P."/>
            <person name="Duboule D."/>
            <person name="McGlinn E."/>
            <person name="Kini R.M."/>
            <person name="Richardson M.K."/>
        </authorList>
    </citation>
    <scope>NUCLEOTIDE SEQUENCE</scope>
    <source>
        <tissue evidence="8">Blood</tissue>
    </source>
</reference>
<keyword evidence="8" id="KW-0378">Hydrolase</keyword>
<accession>V8PHM5</accession>
<feature type="region of interest" description="Disordered" evidence="6">
    <location>
        <begin position="955"/>
        <end position="989"/>
    </location>
</feature>
<sequence>MQNEWKLEVATDNYFQNPDLYYKESMKISIDRKKLEQLYNRYKDPQDDNKIGIDGIQQFCDDLSLDPASISVLVIAWKFRAATQCEFSKKEFVDGMTELGCDTTDKLKTLLPRLEQELKDPMKFKDFYQFTFNFAKNPGQKGLDLEMAIAYWNLVLSGRFKFLDLWNKFLLEHHKRSIPKDTWNLLLDFGNMIADDMSNYDEEARRQRNKETSSACLRPKRTEKASHLMMEKFKAALLLAGVGDALGYRNFIQENNALGAKIQEELKEIGGLGNLVLSSDKWPVSDNTLMHMATAEALITDYWCLEDLYRELVKRYVDAVEKLPEKRSDPATIEGCSQLKPDNYLLAWHTPFNEKGSGFGAATKAMCLGMKYWKPERLETLIEVSIEVGRMTHNHPTGFLGSLCAALFASYAIQGKPLVQWGREMMKVVPMAEEYCKKTIRHMAEYQEHWFYFEAKWQFYLEEREINEENQNKPQFPDNYDAEEREKTYRRWSSEGRGGRRGHDAPMIAYDALLGCGGDWTELCNRAMFHGGESAATGSIAGCLYGLLYGLNKVPKGLYQELEQRESIHFLLCSKSKDMKVSSDKVQIDLMALKKKLSKMSSKLGAFAVLSSLLVYLTDLVSNSLTVENKKDKWFESLGGKKTSKLERQSTNSGIRPTKFQLLQSRFMNSHREPFRKKPREVGKLIIKEKYSPPKNGLNSIISKFDRNSLTGEENPKTVCHEKSKWISLCGKNTVKSVLKKFIAAEEKEAKEKQLDLKKNLPKIINKNSVFSKMKEKFEQTSNVCSANDVRIAAPHARGREKTKKDIKPLQQKAICKAETKILKDHLRVATNINSNKPQLLVCTTVPIPKFHVAVEINHPCSWTTNTKSTIWFSDNNVPGGNIKDSENSIQSGENEISEHKEQKRQRKVNEMPRMAADKIDMAETSSSPVPNTGNIPLSMEEIFLVGRRLTLPLDQNQKPSLPKDSMFSSSANKGATQTSKNENSSTLCPTITYPTKEVSAFSYQETKEGEISAMPEGLCRSKETEIELTASIKDPPPFASQKCFSKQKVLENTLPFHSPVTQASCNTEPSIKNQQSSVEPAAADKMTLIWKKKEDVGSRFSDGIQDGEKLSHKEELFPKCMTNDESKAQQGDQSLSDCQLESKNLLLQPTNQQNYQGNSKPNFSNNSDQALTSKDRDNTVKGNDLCNAFGKHYSSLPNTMKKSRSIVAMENSKAKPCSINENTCSENNTKKERVSLSDWHSSQSLIKELLSHESHNVMDSPGAASEKCHLSSLEDSAKAALSIAEVNSPLCKKGNLPMPASSSLPKNENDITSCSHPKKCHSPSPSDSLKPQNTPKPDYKIMHNLSNDLILNGKNVAEDKDIGHQSGKHQLSSKRKLRRPGNTLADLKPNEETQPTSLGNDIRKQQKMQMMLEEKSEKNYFPSQNEAMYLGTKDAENKDLPETAHHLSSLSVNKREEEKCKTEDKNPAPKMAHASKTPQKLRKNEFTKEGGGITETNVSQTQQSTPPKSKPSNIGTALSILPTSKYPTSQREPLNHEDVTAQDDTIVPLIVKHSKYQIPPREPVKQEGIRVQDNSSMPTHTMVKHSECQTPPRQTVKEEGVTTQNKSTRTPQLPLFKKSMKEDNTRGSNAQDNLQNKKISPPGNKMKPGSNPEKMRENSSNSNPNQLPFEHKCSKSQQKSATDDTILNPFKQNKTLTPKELKTDPKTTAAAITQKPSLNDSRKPHLTAKGKRREQDPKKYQLLSSDATSLNKQQDDHVAGGKELQQIKTSEGYIKSKSDVGVGMYKHQQSEKSCLPSNPETHEHGKKASLKNFDKYRCPMLSHDKTISKEKISCEHTEDPKVGTSNKTHPPKQKHTQHSSSKYQIPGANYLSELKYGESIEVGAAAMDENKAELEKYKAESYSEETTSLSFKPLIIRAIDTIKLDN</sequence>
<feature type="compositionally biased region" description="Basic and acidic residues" evidence="6">
    <location>
        <begin position="897"/>
        <end position="910"/>
    </location>
</feature>
<evidence type="ECO:0000259" key="7">
    <source>
        <dbReference type="PROSITE" id="PS51229"/>
    </source>
</evidence>
<feature type="compositionally biased region" description="Polar residues" evidence="6">
    <location>
        <begin position="1676"/>
        <end position="1697"/>
    </location>
</feature>
<keyword evidence="4" id="KW-0539">Nucleus</keyword>
<dbReference type="Gene3D" id="1.10.238.200">
    <property type="entry name" value="Cullin, PONY binding domain"/>
    <property type="match status" value="1"/>
</dbReference>
<feature type="binding site" evidence="5">
    <location>
        <position position="285"/>
    </location>
    <ligand>
        <name>Mg(2+)</name>
        <dbReference type="ChEBI" id="CHEBI:18420"/>
        <label>1</label>
    </ligand>
</feature>
<organism evidence="8 9">
    <name type="scientific">Ophiophagus hannah</name>
    <name type="common">King cobra</name>
    <name type="synonym">Naja hannah</name>
    <dbReference type="NCBI Taxonomy" id="8665"/>
    <lineage>
        <taxon>Eukaryota</taxon>
        <taxon>Metazoa</taxon>
        <taxon>Chordata</taxon>
        <taxon>Craniata</taxon>
        <taxon>Vertebrata</taxon>
        <taxon>Euteleostomi</taxon>
        <taxon>Lepidosauria</taxon>
        <taxon>Squamata</taxon>
        <taxon>Bifurcata</taxon>
        <taxon>Unidentata</taxon>
        <taxon>Episquamata</taxon>
        <taxon>Toxicofera</taxon>
        <taxon>Serpentes</taxon>
        <taxon>Colubroidea</taxon>
        <taxon>Elapidae</taxon>
        <taxon>Elapinae</taxon>
        <taxon>Ophiophagus</taxon>
    </lineage>
</organism>
<comment type="cofactor">
    <cofactor evidence="5">
        <name>Mg(2+)</name>
        <dbReference type="ChEBI" id="CHEBI:18420"/>
    </cofactor>
    <text evidence="5">Binds 2 magnesium ions per subunit.</text>
</comment>
<dbReference type="Gene3D" id="1.10.4080.10">
    <property type="entry name" value="ADP-ribosylation/Crystallin J1"/>
    <property type="match status" value="1"/>
</dbReference>
<feature type="compositionally biased region" description="Polar residues" evidence="6">
    <location>
        <begin position="1627"/>
        <end position="1639"/>
    </location>
</feature>
<dbReference type="InterPro" id="IPR036705">
    <property type="entry name" value="Ribosyl_crysJ1_sf"/>
</dbReference>
<evidence type="ECO:0000256" key="4">
    <source>
        <dbReference type="ARBA" id="ARBA00023242"/>
    </source>
</evidence>
<protein>
    <submittedName>
        <fullName evidence="8">[Protein ADP-ribosylarginine] hydrolase-like protein 1</fullName>
    </submittedName>
</protein>
<name>V8PHM5_OPHHA</name>
<feature type="region of interest" description="Disordered" evidence="6">
    <location>
        <begin position="1828"/>
        <end position="1865"/>
    </location>
</feature>
<evidence type="ECO:0000256" key="1">
    <source>
        <dbReference type="ARBA" id="ARBA00004123"/>
    </source>
</evidence>
<dbReference type="InterPro" id="IPR050792">
    <property type="entry name" value="ADP-ribosylglycohydrolase"/>
</dbReference>
<feature type="compositionally biased region" description="Basic and acidic residues" evidence="6">
    <location>
        <begin position="1454"/>
        <end position="1468"/>
    </location>
</feature>
<feature type="compositionally biased region" description="Basic and acidic residues" evidence="6">
    <location>
        <begin position="1828"/>
        <end position="1842"/>
    </location>
</feature>
<comment type="subcellular location">
    <subcellularLocation>
        <location evidence="1">Nucleus</location>
    </subcellularLocation>
</comment>
<dbReference type="GO" id="GO:0016787">
    <property type="term" value="F:hydrolase activity"/>
    <property type="evidence" value="ECO:0007669"/>
    <property type="project" value="UniProtKB-KW"/>
</dbReference>
<feature type="region of interest" description="Disordered" evidence="6">
    <location>
        <begin position="1152"/>
        <end position="1180"/>
    </location>
</feature>
<dbReference type="PANTHER" id="PTHR16222:SF23">
    <property type="entry name" value="INACTIVE ADP-RIBOSYLTRANSFERASE ARH2"/>
    <property type="match status" value="1"/>
</dbReference>
<dbReference type="InterPro" id="IPR005502">
    <property type="entry name" value="Ribosyl_crysJ1"/>
</dbReference>
<dbReference type="PANTHER" id="PTHR16222">
    <property type="entry name" value="ADP-RIBOSYLGLYCOHYDROLASE"/>
    <property type="match status" value="1"/>
</dbReference>
<evidence type="ECO:0000256" key="3">
    <source>
        <dbReference type="ARBA" id="ARBA00022786"/>
    </source>
</evidence>
<dbReference type="GO" id="GO:2000436">
    <property type="term" value="P:positive regulation of protein neddylation"/>
    <property type="evidence" value="ECO:0007669"/>
    <property type="project" value="UniProtKB-ARBA"/>
</dbReference>
<dbReference type="PROSITE" id="PS51229">
    <property type="entry name" value="DCUN1"/>
    <property type="match status" value="1"/>
</dbReference>
<feature type="compositionally biased region" description="Polar residues" evidence="6">
    <location>
        <begin position="967"/>
        <end position="989"/>
    </location>
</feature>
<dbReference type="FunFam" id="1.10.4080.10:FF:000002">
    <property type="entry name" value="ADP-ribosylarginine hydrolase isoform X1"/>
    <property type="match status" value="1"/>
</dbReference>
<keyword evidence="5" id="KW-0460">Magnesium</keyword>
<dbReference type="OrthoDB" id="10250509at2759"/>
<dbReference type="Proteomes" id="UP000018936">
    <property type="component" value="Unassembled WGS sequence"/>
</dbReference>
<dbReference type="Gene3D" id="1.10.238.10">
    <property type="entry name" value="EF-hand"/>
    <property type="match status" value="1"/>
</dbReference>
<evidence type="ECO:0000313" key="8">
    <source>
        <dbReference type="EMBL" id="ETE73397.1"/>
    </source>
</evidence>
<evidence type="ECO:0000256" key="6">
    <source>
        <dbReference type="SAM" id="MobiDB-lite"/>
    </source>
</evidence>
<feature type="compositionally biased region" description="Polar residues" evidence="6">
    <location>
        <begin position="1301"/>
        <end position="1313"/>
    </location>
</feature>
<feature type="region of interest" description="Disordered" evidence="6">
    <location>
        <begin position="1447"/>
        <end position="1519"/>
    </location>
</feature>
<feature type="binding site" evidence="5">
    <location>
        <position position="286"/>
    </location>
    <ligand>
        <name>Mg(2+)</name>
        <dbReference type="ChEBI" id="CHEBI:18420"/>
        <label>1</label>
    </ligand>
</feature>
<dbReference type="Pfam" id="PF03747">
    <property type="entry name" value="ADP_ribosyl_GH"/>
    <property type="match status" value="1"/>
</dbReference>
<feature type="region of interest" description="Disordered" evidence="6">
    <location>
        <begin position="1583"/>
        <end position="1765"/>
    </location>
</feature>
<dbReference type="SUPFAM" id="SSF101478">
    <property type="entry name" value="ADP-ribosylglycohydrolase"/>
    <property type="match status" value="1"/>
</dbReference>
<feature type="compositionally biased region" description="Polar residues" evidence="6">
    <location>
        <begin position="1711"/>
        <end position="1720"/>
    </location>
</feature>
<feature type="region of interest" description="Disordered" evidence="6">
    <location>
        <begin position="1361"/>
        <end position="1401"/>
    </location>
</feature>
<keyword evidence="9" id="KW-1185">Reference proteome</keyword>
<feature type="domain" description="DCUN1" evidence="7">
    <location>
        <begin position="30"/>
        <end position="218"/>
    </location>
</feature>
<dbReference type="GO" id="GO:0005634">
    <property type="term" value="C:nucleus"/>
    <property type="evidence" value="ECO:0007669"/>
    <property type="project" value="UniProtKB-SubCell"/>
</dbReference>
<dbReference type="FunFam" id="1.10.238.10:FF:000030">
    <property type="entry name" value="DCN1-like protein"/>
    <property type="match status" value="1"/>
</dbReference>
<feature type="compositionally biased region" description="Polar residues" evidence="6">
    <location>
        <begin position="1743"/>
        <end position="1753"/>
    </location>
</feature>
<feature type="region of interest" description="Disordered" evidence="6">
    <location>
        <begin position="1785"/>
        <end position="1809"/>
    </location>
</feature>
<dbReference type="InterPro" id="IPR005176">
    <property type="entry name" value="PONY_dom"/>
</dbReference>
<dbReference type="InterPro" id="IPR042460">
    <property type="entry name" value="DCN1-like_PONY"/>
</dbReference>
<comment type="caution">
    <text evidence="8">The sequence shown here is derived from an EMBL/GenBank/DDBJ whole genome shotgun (WGS) entry which is preliminary data.</text>
</comment>
<dbReference type="Pfam" id="PF03556">
    <property type="entry name" value="Cullin_binding"/>
    <property type="match status" value="1"/>
</dbReference>
<dbReference type="EMBL" id="AZIM01000099">
    <property type="protein sequence ID" value="ETE73397.1"/>
    <property type="molecule type" value="Genomic_DNA"/>
</dbReference>
<feature type="region of interest" description="Disordered" evidence="6">
    <location>
        <begin position="1291"/>
        <end position="1338"/>
    </location>
</feature>
<keyword evidence="5" id="KW-0479">Metal-binding</keyword>
<feature type="region of interest" description="Disordered" evidence="6">
    <location>
        <begin position="882"/>
        <end position="910"/>
    </location>
</feature>
<feature type="compositionally biased region" description="Polar residues" evidence="6">
    <location>
        <begin position="1152"/>
        <end position="1173"/>
    </location>
</feature>
<comment type="similarity">
    <text evidence="2">Belongs to the ADP-ribosylglycohydrolase family.</text>
</comment>